<dbReference type="Proteomes" id="UP000623467">
    <property type="component" value="Unassembled WGS sequence"/>
</dbReference>
<dbReference type="CDD" id="cd23714">
    <property type="entry name" value="beta-trefoil_Ricin_MtaL"/>
    <property type="match status" value="1"/>
</dbReference>
<evidence type="ECO:0000256" key="1">
    <source>
        <dbReference type="SAM" id="SignalP"/>
    </source>
</evidence>
<evidence type="ECO:0000313" key="3">
    <source>
        <dbReference type="Proteomes" id="UP000623467"/>
    </source>
</evidence>
<dbReference type="OrthoDB" id="3048202at2759"/>
<organism evidence="2 3">
    <name type="scientific">Mycena sanguinolenta</name>
    <dbReference type="NCBI Taxonomy" id="230812"/>
    <lineage>
        <taxon>Eukaryota</taxon>
        <taxon>Fungi</taxon>
        <taxon>Dikarya</taxon>
        <taxon>Basidiomycota</taxon>
        <taxon>Agaricomycotina</taxon>
        <taxon>Agaricomycetes</taxon>
        <taxon>Agaricomycetidae</taxon>
        <taxon>Agaricales</taxon>
        <taxon>Marasmiineae</taxon>
        <taxon>Mycenaceae</taxon>
        <taxon>Mycena</taxon>
    </lineage>
</organism>
<evidence type="ECO:0008006" key="4">
    <source>
        <dbReference type="Google" id="ProtNLM"/>
    </source>
</evidence>
<evidence type="ECO:0000313" key="2">
    <source>
        <dbReference type="EMBL" id="KAF7373887.1"/>
    </source>
</evidence>
<gene>
    <name evidence="2" type="ORF">MSAN_00601000</name>
</gene>
<dbReference type="SUPFAM" id="SSF50370">
    <property type="entry name" value="Ricin B-like lectins"/>
    <property type="match status" value="1"/>
</dbReference>
<comment type="caution">
    <text evidence="2">The sequence shown here is derived from an EMBL/GenBank/DDBJ whole genome shotgun (WGS) entry which is preliminary data.</text>
</comment>
<keyword evidence="1" id="KW-0732">Signal</keyword>
<feature type="signal peptide" evidence="1">
    <location>
        <begin position="1"/>
        <end position="20"/>
    </location>
</feature>
<dbReference type="EMBL" id="JACAZH010000003">
    <property type="protein sequence ID" value="KAF7373887.1"/>
    <property type="molecule type" value="Genomic_DNA"/>
</dbReference>
<sequence length="192" mass="20343">MFSFSKVLAFGLVAFSSVRAIPFMQTSCTVDFGTVSTGLMQSYIGSLLQSVGPSHASNVLDPGVYRIVNVATNTPVAASVQNGQIYVTIEGQQPGALAEWKLQKADQGGFTITNVALGTSIFSANQGLLFCGWATPAETFAIEPAGSGEFIIKEVAADEEWTLVPVSGSPIGTLRLSPSQGRKEQLWRLIPL</sequence>
<accession>A0A8H7DI00</accession>
<dbReference type="InterPro" id="IPR035992">
    <property type="entry name" value="Ricin_B-like_lectins"/>
</dbReference>
<name>A0A8H7DI00_9AGAR</name>
<feature type="chain" id="PRO_5034203545" description="Ricin B lectin domain-containing protein" evidence="1">
    <location>
        <begin position="21"/>
        <end position="192"/>
    </location>
</feature>
<proteinExistence type="predicted"/>
<dbReference type="AlphaFoldDB" id="A0A8H7DI00"/>
<keyword evidence="3" id="KW-1185">Reference proteome</keyword>
<reference evidence="2" key="1">
    <citation type="submission" date="2020-05" db="EMBL/GenBank/DDBJ databases">
        <title>Mycena genomes resolve the evolution of fungal bioluminescence.</title>
        <authorList>
            <person name="Tsai I.J."/>
        </authorList>
    </citation>
    <scope>NUCLEOTIDE SEQUENCE</scope>
    <source>
        <strain evidence="2">160909Yilan</strain>
    </source>
</reference>
<protein>
    <recommendedName>
        <fullName evidence="4">Ricin B lectin domain-containing protein</fullName>
    </recommendedName>
</protein>
<dbReference type="Gene3D" id="2.80.10.50">
    <property type="match status" value="1"/>
</dbReference>